<dbReference type="Gene3D" id="1.20.5.4770">
    <property type="match status" value="1"/>
</dbReference>
<accession>A0A1X2H5Z7</accession>
<keyword evidence="2 4" id="KW-0863">Zinc-finger</keyword>
<dbReference type="EMBL" id="MCGN01000008">
    <property type="protein sequence ID" value="ORY93892.1"/>
    <property type="molecule type" value="Genomic_DNA"/>
</dbReference>
<dbReference type="OMA" id="IGRCKCD"/>
<gene>
    <name evidence="8" type="ORF">BCR43DRAFT_495516</name>
</gene>
<protein>
    <recommendedName>
        <fullName evidence="10">AN1-type domain-containing protein</fullName>
    </recommendedName>
</protein>
<dbReference type="OrthoDB" id="428577at2759"/>
<dbReference type="SUPFAM" id="SSF57716">
    <property type="entry name" value="Glucocorticoid receptor-like (DNA-binding domain)"/>
    <property type="match status" value="1"/>
</dbReference>
<dbReference type="InterPro" id="IPR000058">
    <property type="entry name" value="Znf_AN1"/>
</dbReference>
<name>A0A1X2H5Z7_SYNRA</name>
<feature type="compositionally biased region" description="Low complexity" evidence="5">
    <location>
        <begin position="100"/>
        <end position="111"/>
    </location>
</feature>
<dbReference type="STRING" id="13706.A0A1X2H5Z7"/>
<dbReference type="AlphaFoldDB" id="A0A1X2H5Z7"/>
<feature type="compositionally biased region" description="Polar residues" evidence="5">
    <location>
        <begin position="51"/>
        <end position="65"/>
    </location>
</feature>
<comment type="caution">
    <text evidence="8">The sequence shown here is derived from an EMBL/GenBank/DDBJ whole genome shotgun (WGS) entry which is preliminary data.</text>
</comment>
<dbReference type="SMART" id="SM00259">
    <property type="entry name" value="ZnF_A20"/>
    <property type="match status" value="1"/>
</dbReference>
<dbReference type="Pfam" id="PF01754">
    <property type="entry name" value="zf-A20"/>
    <property type="match status" value="1"/>
</dbReference>
<dbReference type="Gene3D" id="4.10.1110.10">
    <property type="entry name" value="AN1-like Zinc finger"/>
    <property type="match status" value="1"/>
</dbReference>
<dbReference type="Proteomes" id="UP000242180">
    <property type="component" value="Unassembled WGS sequence"/>
</dbReference>
<evidence type="ECO:0000256" key="5">
    <source>
        <dbReference type="SAM" id="MobiDB-lite"/>
    </source>
</evidence>
<keyword evidence="1" id="KW-0479">Metal-binding</keyword>
<feature type="domain" description="AN1-type" evidence="7">
    <location>
        <begin position="165"/>
        <end position="214"/>
    </location>
</feature>
<proteinExistence type="predicted"/>
<dbReference type="GO" id="GO:0008270">
    <property type="term" value="F:zinc ion binding"/>
    <property type="evidence" value="ECO:0007669"/>
    <property type="project" value="UniProtKB-KW"/>
</dbReference>
<dbReference type="PANTHER" id="PTHR10634">
    <property type="entry name" value="AN1-TYPE ZINC FINGER PROTEIN"/>
    <property type="match status" value="1"/>
</dbReference>
<reference evidence="8 9" key="1">
    <citation type="submission" date="2016-07" db="EMBL/GenBank/DDBJ databases">
        <title>Pervasive Adenine N6-methylation of Active Genes in Fungi.</title>
        <authorList>
            <consortium name="DOE Joint Genome Institute"/>
            <person name="Mondo S.J."/>
            <person name="Dannebaum R.O."/>
            <person name="Kuo R.C."/>
            <person name="Labutti K."/>
            <person name="Haridas S."/>
            <person name="Kuo A."/>
            <person name="Salamov A."/>
            <person name="Ahrendt S.R."/>
            <person name="Lipzen A."/>
            <person name="Sullivan W."/>
            <person name="Andreopoulos W.B."/>
            <person name="Clum A."/>
            <person name="Lindquist E."/>
            <person name="Daum C."/>
            <person name="Ramamoorthy G.K."/>
            <person name="Gryganskyi A."/>
            <person name="Culley D."/>
            <person name="Magnuson J.K."/>
            <person name="James T.Y."/>
            <person name="O'Malley M.A."/>
            <person name="Stajich J.E."/>
            <person name="Spatafora J.W."/>
            <person name="Visel A."/>
            <person name="Grigoriev I.V."/>
        </authorList>
    </citation>
    <scope>NUCLEOTIDE SEQUENCE [LARGE SCALE GENOMIC DNA]</scope>
    <source>
        <strain evidence="8 9">NRRL 2496</strain>
    </source>
</reference>
<evidence type="ECO:0000313" key="8">
    <source>
        <dbReference type="EMBL" id="ORY93892.1"/>
    </source>
</evidence>
<evidence type="ECO:0000313" key="9">
    <source>
        <dbReference type="Proteomes" id="UP000242180"/>
    </source>
</evidence>
<evidence type="ECO:0008006" key="10">
    <source>
        <dbReference type="Google" id="ProtNLM"/>
    </source>
</evidence>
<organism evidence="8 9">
    <name type="scientific">Syncephalastrum racemosum</name>
    <name type="common">Filamentous fungus</name>
    <dbReference type="NCBI Taxonomy" id="13706"/>
    <lineage>
        <taxon>Eukaryota</taxon>
        <taxon>Fungi</taxon>
        <taxon>Fungi incertae sedis</taxon>
        <taxon>Mucoromycota</taxon>
        <taxon>Mucoromycotina</taxon>
        <taxon>Mucoromycetes</taxon>
        <taxon>Mucorales</taxon>
        <taxon>Syncephalastraceae</taxon>
        <taxon>Syncephalastrum</taxon>
    </lineage>
</organism>
<feature type="domain" description="A20-type" evidence="6">
    <location>
        <begin position="5"/>
        <end position="39"/>
    </location>
</feature>
<dbReference type="InterPro" id="IPR035896">
    <property type="entry name" value="AN1-like_Znf"/>
</dbReference>
<evidence type="ECO:0000259" key="7">
    <source>
        <dbReference type="PROSITE" id="PS51039"/>
    </source>
</evidence>
<feature type="compositionally biased region" description="Low complexity" evidence="5">
    <location>
        <begin position="66"/>
        <end position="84"/>
    </location>
</feature>
<dbReference type="Pfam" id="PF01428">
    <property type="entry name" value="zf-AN1"/>
    <property type="match status" value="1"/>
</dbReference>
<dbReference type="GO" id="GO:0003677">
    <property type="term" value="F:DNA binding"/>
    <property type="evidence" value="ECO:0007669"/>
    <property type="project" value="InterPro"/>
</dbReference>
<dbReference type="InterPro" id="IPR050652">
    <property type="entry name" value="AN1_A20_ZnFinger"/>
</dbReference>
<evidence type="ECO:0000259" key="6">
    <source>
        <dbReference type="PROSITE" id="PS51036"/>
    </source>
</evidence>
<feature type="region of interest" description="Disordered" evidence="5">
    <location>
        <begin position="34"/>
        <end position="166"/>
    </location>
</feature>
<feature type="region of interest" description="Disordered" evidence="5">
    <location>
        <begin position="221"/>
        <end position="241"/>
    </location>
</feature>
<evidence type="ECO:0000256" key="2">
    <source>
        <dbReference type="ARBA" id="ARBA00022771"/>
    </source>
</evidence>
<evidence type="ECO:0000256" key="3">
    <source>
        <dbReference type="ARBA" id="ARBA00022833"/>
    </source>
</evidence>
<dbReference type="PROSITE" id="PS51039">
    <property type="entry name" value="ZF_AN1"/>
    <property type="match status" value="1"/>
</dbReference>
<dbReference type="SMART" id="SM00154">
    <property type="entry name" value="ZnF_AN1"/>
    <property type="match status" value="1"/>
</dbReference>
<dbReference type="InterPro" id="IPR002653">
    <property type="entry name" value="Znf_A20"/>
</dbReference>
<dbReference type="PROSITE" id="PS51036">
    <property type="entry name" value="ZF_A20"/>
    <property type="match status" value="1"/>
</dbReference>
<dbReference type="SUPFAM" id="SSF118310">
    <property type="entry name" value="AN1-like Zinc finger"/>
    <property type="match status" value="1"/>
</dbReference>
<feature type="compositionally biased region" description="Basic and acidic residues" evidence="5">
    <location>
        <begin position="221"/>
        <end position="230"/>
    </location>
</feature>
<sequence length="241" mass="26744">MDDDSQKPALCKSGCGFFGNPVFDYMCSKCYKDHQKANQTQPGNSDAPAALTNTSPQTKETQDTAQPKQEPQQQKQQQQQQQQQRTLSPPAPPPSMVQINSNNNSSSSSSSRMVASPHVLEETLSTPASRKHSRSPSPIAEDRKPATAGTTPVSTPPSSSDRPVQTNKGRCFKCRVKVPLAKQTINKCRCNYVFCDSHRYPDRHDCEIDFGKLDRDTLAKNNPKLHERPKGGRSFQRIDSL</sequence>
<evidence type="ECO:0000256" key="1">
    <source>
        <dbReference type="ARBA" id="ARBA00022723"/>
    </source>
</evidence>
<keyword evidence="3" id="KW-0862">Zinc</keyword>
<feature type="compositionally biased region" description="Low complexity" evidence="5">
    <location>
        <begin position="146"/>
        <end position="160"/>
    </location>
</feature>
<dbReference type="InParanoid" id="A0A1X2H5Z7"/>
<keyword evidence="9" id="KW-1185">Reference proteome</keyword>
<evidence type="ECO:0000256" key="4">
    <source>
        <dbReference type="PROSITE-ProRule" id="PRU00449"/>
    </source>
</evidence>